<reference evidence="1 2" key="1">
    <citation type="submission" date="2019-06" db="EMBL/GenBank/DDBJ databases">
        <title>Genome Sequence of the Brown Rot Fungal Pathogen Monilinia laxa.</title>
        <authorList>
            <person name="De Miccolis Angelini R.M."/>
            <person name="Landi L."/>
            <person name="Abate D."/>
            <person name="Pollastro S."/>
            <person name="Romanazzi G."/>
            <person name="Faretra F."/>
        </authorList>
    </citation>
    <scope>NUCLEOTIDE SEQUENCE [LARGE SCALE GENOMIC DNA]</scope>
    <source>
        <strain evidence="1 2">Mlax316</strain>
    </source>
</reference>
<proteinExistence type="predicted"/>
<evidence type="ECO:0000313" key="2">
    <source>
        <dbReference type="Proteomes" id="UP000326757"/>
    </source>
</evidence>
<name>A0A5N6KJR2_MONLA</name>
<sequence length="67" mass="8199">MRRRGSNPNCRNRDSFICRSITGYLREEMGKHNWYRQNPVHPFHSYEESKWYPAELFMSLKYLSITL</sequence>
<protein>
    <submittedName>
        <fullName evidence="1">Uncharacterized protein</fullName>
    </submittedName>
</protein>
<comment type="caution">
    <text evidence="1">The sequence shown here is derived from an EMBL/GenBank/DDBJ whole genome shotgun (WGS) entry which is preliminary data.</text>
</comment>
<dbReference type="Proteomes" id="UP000326757">
    <property type="component" value="Unassembled WGS sequence"/>
</dbReference>
<dbReference type="AlphaFoldDB" id="A0A5N6KJR2"/>
<dbReference type="EMBL" id="VIGI01000002">
    <property type="protein sequence ID" value="KAB8303925.1"/>
    <property type="molecule type" value="Genomic_DNA"/>
</dbReference>
<organism evidence="1 2">
    <name type="scientific">Monilinia laxa</name>
    <name type="common">Brown rot fungus</name>
    <name type="synonym">Sclerotinia laxa</name>
    <dbReference type="NCBI Taxonomy" id="61186"/>
    <lineage>
        <taxon>Eukaryota</taxon>
        <taxon>Fungi</taxon>
        <taxon>Dikarya</taxon>
        <taxon>Ascomycota</taxon>
        <taxon>Pezizomycotina</taxon>
        <taxon>Leotiomycetes</taxon>
        <taxon>Helotiales</taxon>
        <taxon>Sclerotiniaceae</taxon>
        <taxon>Monilinia</taxon>
    </lineage>
</organism>
<accession>A0A5N6KJR2</accession>
<keyword evidence="2" id="KW-1185">Reference proteome</keyword>
<gene>
    <name evidence="1" type="ORF">EYC80_005287</name>
</gene>
<evidence type="ECO:0000313" key="1">
    <source>
        <dbReference type="EMBL" id="KAB8303925.1"/>
    </source>
</evidence>